<dbReference type="Proteomes" id="UP000001930">
    <property type="component" value="Chromosome I"/>
</dbReference>
<organism evidence="2 3">
    <name type="scientific">Burkholderia thailandensis (strain ATCC 700388 / DSM 13276 / CCUG 48851 / CIP 106301 / E264)</name>
    <dbReference type="NCBI Taxonomy" id="271848"/>
    <lineage>
        <taxon>Bacteria</taxon>
        <taxon>Pseudomonadati</taxon>
        <taxon>Pseudomonadota</taxon>
        <taxon>Betaproteobacteria</taxon>
        <taxon>Burkholderiales</taxon>
        <taxon>Burkholderiaceae</taxon>
        <taxon>Burkholderia</taxon>
        <taxon>pseudomallei group</taxon>
    </lineage>
</organism>
<dbReference type="HOGENOM" id="CLU_073792_0_0_4"/>
<reference evidence="2 3" key="1">
    <citation type="journal article" date="2005" name="BMC Genomics">
        <title>Bacterial genome adaptation to niches: divergence of the potential virulence genes in three Burkholderia species of different survival strategies.</title>
        <authorList>
            <person name="Kim H.S."/>
            <person name="Schell M.A."/>
            <person name="Yu Y."/>
            <person name="Ulrich R.L."/>
            <person name="Sarria S.H."/>
            <person name="Nierman W.C."/>
            <person name="DeShazer D."/>
        </authorList>
    </citation>
    <scope>NUCLEOTIDE SEQUENCE [LARGE SCALE GENOMIC DNA]</scope>
    <source>
        <strain evidence="3">ATCC 700388 / DSM 13276 / CCUG 48851 / CIP 106301 / E264</strain>
    </source>
</reference>
<protein>
    <submittedName>
        <fullName evidence="2">Uncharacterized protein</fullName>
    </submittedName>
</protein>
<dbReference type="AlphaFoldDB" id="Q2SXA3"/>
<accession>Q2SXA3</accession>
<gene>
    <name evidence="2" type="ordered locus">BTH_I1916</name>
</gene>
<evidence type="ECO:0000313" key="3">
    <source>
        <dbReference type="Proteomes" id="UP000001930"/>
    </source>
</evidence>
<dbReference type="EMBL" id="CP000086">
    <property type="protein sequence ID" value="ABC36699.1"/>
    <property type="molecule type" value="Genomic_DNA"/>
</dbReference>
<dbReference type="RefSeq" id="WP_009890229.1">
    <property type="nucleotide sequence ID" value="NC_007651.1"/>
</dbReference>
<proteinExistence type="predicted"/>
<evidence type="ECO:0000256" key="1">
    <source>
        <dbReference type="SAM" id="MobiDB-lite"/>
    </source>
</evidence>
<feature type="region of interest" description="Disordered" evidence="1">
    <location>
        <begin position="25"/>
        <end position="47"/>
    </location>
</feature>
<name>Q2SXA3_BURTA</name>
<dbReference type="GeneID" id="45121648"/>
<evidence type="ECO:0000313" key="2">
    <source>
        <dbReference type="EMBL" id="ABC36699.1"/>
    </source>
</evidence>
<keyword evidence="3" id="KW-1185">Reference proteome</keyword>
<dbReference type="KEGG" id="bte:BTH_I1916"/>
<sequence length="237" mass="25920">MIEQIRRHGAERTLERIVSSLSKAKDAGKTKVTKKHLHTASPKSVAATAAAEPQRKIGEQHAKQLLQALQSVLHDPGFGKLSPGTIAGVHRALTGFEDLLDAVPTRRPKYPIAKANEHGVYEPSEILSAPISKRTGRASVEIRLAQIAEGDWEFGFSYAFNSAGGSSPCKRIDGESPGRYRTRVEAIRAAVQVLTRTLESTSASKAKEMAGVRRWLDKLFTMPDPDWTPEMAREAAQ</sequence>